<evidence type="ECO:0000313" key="3">
    <source>
        <dbReference type="Proteomes" id="UP001526201"/>
    </source>
</evidence>
<evidence type="ECO:0008006" key="4">
    <source>
        <dbReference type="Google" id="ProtNLM"/>
    </source>
</evidence>
<dbReference type="RefSeq" id="WP_264065251.1">
    <property type="nucleotide sequence ID" value="NZ_JACKTY010000004.1"/>
</dbReference>
<feature type="signal peptide" evidence="1">
    <location>
        <begin position="1"/>
        <end position="26"/>
    </location>
</feature>
<reference evidence="2 3" key="1">
    <citation type="journal article" date="2022" name="BMC Genomics">
        <title>Comparative genome analysis of mycobacteria focusing on tRNA and non-coding RNA.</title>
        <authorList>
            <person name="Behra P.R.K."/>
            <person name="Pettersson B.M.F."/>
            <person name="Ramesh M."/>
            <person name="Das S."/>
            <person name="Dasgupta S."/>
            <person name="Kirsebom L.A."/>
        </authorList>
    </citation>
    <scope>NUCLEOTIDE SEQUENCE [LARGE SCALE GENOMIC DNA]</scope>
    <source>
        <strain evidence="2 3">DSM 44078</strain>
    </source>
</reference>
<evidence type="ECO:0000256" key="1">
    <source>
        <dbReference type="SAM" id="SignalP"/>
    </source>
</evidence>
<feature type="chain" id="PRO_5045642430" description="Lipoprotein" evidence="1">
    <location>
        <begin position="27"/>
        <end position="330"/>
    </location>
</feature>
<name>A0ABT3C4Y7_9MYCO</name>
<keyword evidence="3" id="KW-1185">Reference proteome</keyword>
<organism evidence="2 3">
    <name type="scientific">Mycolicibacterium komossense</name>
    <dbReference type="NCBI Taxonomy" id="1779"/>
    <lineage>
        <taxon>Bacteria</taxon>
        <taxon>Bacillati</taxon>
        <taxon>Actinomycetota</taxon>
        <taxon>Actinomycetes</taxon>
        <taxon>Mycobacteriales</taxon>
        <taxon>Mycobacteriaceae</taxon>
        <taxon>Mycolicibacterium</taxon>
    </lineage>
</organism>
<protein>
    <recommendedName>
        <fullName evidence="4">Lipoprotein</fullName>
    </recommendedName>
</protein>
<sequence length="330" mass="34601">MKFVRPMIASALVLIVATGCSSAVSAVPPPQSAVVIYEPALDGTYRLDLDGKHVLVNGKAMHAPPAPSLFAIRSACSHSGCVATGTLLQGDDSKRATDYTVVLDYVNGGWQMAAPNTFSCPDDSTSPGVVAWFVKPGPGRTLVGTYYAAHAVGVDCVSAMQAPMTLTRVGDVDPAVAVADPHAVPALSASAPDGLKGKYSQVNTYRGAGGAPQTGEVEVQAETVDMMTMCLRNTEQCWALATATYHGTTVQWPLAFANGVWSVSRRASRDEGCPDRSTTEMVMHSDYPMPQPPLNPVPQLTGTESLDFDSPSTPCAGAFAYDSVLKRTGS</sequence>
<gene>
    <name evidence="2" type="ORF">H7J73_00490</name>
</gene>
<dbReference type="EMBL" id="JACKTY010000004">
    <property type="protein sequence ID" value="MCV7224524.1"/>
    <property type="molecule type" value="Genomic_DNA"/>
</dbReference>
<keyword evidence="1" id="KW-0732">Signal</keyword>
<evidence type="ECO:0000313" key="2">
    <source>
        <dbReference type="EMBL" id="MCV7224524.1"/>
    </source>
</evidence>
<dbReference type="PROSITE" id="PS51257">
    <property type="entry name" value="PROKAR_LIPOPROTEIN"/>
    <property type="match status" value="1"/>
</dbReference>
<accession>A0ABT3C4Y7</accession>
<proteinExistence type="predicted"/>
<comment type="caution">
    <text evidence="2">The sequence shown here is derived from an EMBL/GenBank/DDBJ whole genome shotgun (WGS) entry which is preliminary data.</text>
</comment>
<dbReference type="Proteomes" id="UP001526201">
    <property type="component" value="Unassembled WGS sequence"/>
</dbReference>